<dbReference type="EMBL" id="SUMC01000016">
    <property type="protein sequence ID" value="TKA10240.1"/>
    <property type="molecule type" value="Genomic_DNA"/>
</dbReference>
<evidence type="ECO:0008006" key="4">
    <source>
        <dbReference type="Google" id="ProtNLM"/>
    </source>
</evidence>
<dbReference type="Proteomes" id="UP000305778">
    <property type="component" value="Unassembled WGS sequence"/>
</dbReference>
<feature type="region of interest" description="Disordered" evidence="1">
    <location>
        <begin position="390"/>
        <end position="409"/>
    </location>
</feature>
<feature type="region of interest" description="Disordered" evidence="1">
    <location>
        <begin position="414"/>
        <end position="452"/>
    </location>
</feature>
<organism evidence="2 3">
    <name type="scientific">Actinacidiphila oryziradicis</name>
    <dbReference type="NCBI Taxonomy" id="2571141"/>
    <lineage>
        <taxon>Bacteria</taxon>
        <taxon>Bacillati</taxon>
        <taxon>Actinomycetota</taxon>
        <taxon>Actinomycetes</taxon>
        <taxon>Kitasatosporales</taxon>
        <taxon>Streptomycetaceae</taxon>
        <taxon>Actinacidiphila</taxon>
    </lineage>
</organism>
<keyword evidence="3" id="KW-1185">Reference proteome</keyword>
<evidence type="ECO:0000313" key="3">
    <source>
        <dbReference type="Proteomes" id="UP000305778"/>
    </source>
</evidence>
<dbReference type="AlphaFoldDB" id="A0A4U0SK63"/>
<proteinExistence type="predicted"/>
<comment type="caution">
    <text evidence="2">The sequence shown here is derived from an EMBL/GenBank/DDBJ whole genome shotgun (WGS) entry which is preliminary data.</text>
</comment>
<evidence type="ECO:0000256" key="1">
    <source>
        <dbReference type="SAM" id="MobiDB-lite"/>
    </source>
</evidence>
<protein>
    <recommendedName>
        <fullName evidence="4">Fibronectin type-III domain-containing protein</fullName>
    </recommendedName>
</protein>
<sequence length="878" mass="92886">MAFDEVRYRREVLDKGLPLRDDLRWRYQLPHQLNGPAVAESVKEVRACWRRNRSRLKYRPVIDELEAGHLVHQAAFTAAAAGDLGPLLTALDAQNKEDGAGRKRLAAALEDAAAGLGLLPPGVLAELAAAHGTDVGEARKLLGRLKIAVAAPERLPEAVPHAAYARCPGHLRKLQLRHLADFLAAGRPGERTTGPVAVFDGALPGGPEVDAAAARWGRLPHGAAQTAAQSVVAAARQVLGAQGPEGLRDVLRYELAAALRDRRAARTAPDALVAYAVRELSVGEADARRLVFAVVHERAADPVTTQLQRLVADGRLAAATALADSFPDEAGPLAERIRVRLDRAVRLRDEASRLRGTDPDRGWTLLDEAELLVTDLPGADDLRRTLAPRPASRVTATPDGSAILLSWDPSPSTAGGPQYLAVRQSGHRPRSPDDGTPLPLGSPAATSVRDAAPPVNTPIYYAVAVRRAAEPDGRPSPLAVCGPVLHRPEVSGSVLHAGEGTVTASWRLPKEAESAEVTRESGGRSVRIAARRDGFTDSGLVNGTVYRYRVKVVYPWYPGQDGVAATTPGVVLSATPTAPPEAVRSLRVEPVAGDRTALVARFSRPHSGEVRLYALDGPPPWPPGTRLAASEVQGVGRPLTAAPTPRGLRFATPLRRTVVLAVTLAGEEAVVGGHELIAPVPDLGGVEARRHGAEVTLAFDWPEHGVGEVEVSWGAPGGTVRRRSVTRAEYLHEAGARLSVPDGAAVEIEARPVDTAGAAKVRGAPSRASLPARIEVAYALSRTGLPGKRVLRAVFTATAATRADRLVLVRTRGATWPLSPDDGEELGALTAVDLAAGQPVELAVPAPGSRRGGYWLRCFAIGGGAVLRDPPVRDLRVR</sequence>
<dbReference type="RefSeq" id="WP_136725056.1">
    <property type="nucleotide sequence ID" value="NZ_SUMC01000016.1"/>
</dbReference>
<reference evidence="2 3" key="1">
    <citation type="submission" date="2019-04" db="EMBL/GenBank/DDBJ databases">
        <title>Streptomyces oryziradicis sp. nov., a novel actinomycete isolated from rhizosphere soil of rice (Oryza sativa L.).</title>
        <authorList>
            <person name="Li C."/>
        </authorList>
    </citation>
    <scope>NUCLEOTIDE SEQUENCE [LARGE SCALE GENOMIC DNA]</scope>
    <source>
        <strain evidence="2 3">NEAU-C40</strain>
    </source>
</reference>
<accession>A0A4U0SK63</accession>
<evidence type="ECO:0000313" key="2">
    <source>
        <dbReference type="EMBL" id="TKA10240.1"/>
    </source>
</evidence>
<dbReference type="OrthoDB" id="4494375at2"/>
<name>A0A4U0SK63_9ACTN</name>
<gene>
    <name evidence="2" type="ORF">FCI23_18750</name>
</gene>